<gene>
    <name evidence="2" type="ORF">EDC03_1610</name>
</gene>
<accession>A0A3N1HNC3</accession>
<comment type="caution">
    <text evidence="2">The sequence shown here is derived from an EMBL/GenBank/DDBJ whole genome shotgun (WGS) entry which is preliminary data.</text>
</comment>
<reference evidence="2 3" key="1">
    <citation type="journal article" date="2015" name="Stand. Genomic Sci.">
        <title>Genomic Encyclopedia of Bacterial and Archaeal Type Strains, Phase III: the genomes of soil and plant-associated and newly described type strains.</title>
        <authorList>
            <person name="Whitman W.B."/>
            <person name="Woyke T."/>
            <person name="Klenk H.P."/>
            <person name="Zhou Y."/>
            <person name="Lilburn T.G."/>
            <person name="Beck B.J."/>
            <person name="De Vos P."/>
            <person name="Vandamme P."/>
            <person name="Eisen J.A."/>
            <person name="Garrity G."/>
            <person name="Hugenholtz P."/>
            <person name="Kyrpides N.C."/>
        </authorList>
    </citation>
    <scope>NUCLEOTIDE SEQUENCE [LARGE SCALE GENOMIC DNA]</scope>
    <source>
        <strain evidence="2 3">CECT 7306</strain>
    </source>
</reference>
<organism evidence="2 3">
    <name type="scientific">Pseudokineococcus lusitanus</name>
    <dbReference type="NCBI Taxonomy" id="763993"/>
    <lineage>
        <taxon>Bacteria</taxon>
        <taxon>Bacillati</taxon>
        <taxon>Actinomycetota</taxon>
        <taxon>Actinomycetes</taxon>
        <taxon>Kineosporiales</taxon>
        <taxon>Kineosporiaceae</taxon>
        <taxon>Pseudokineococcus</taxon>
    </lineage>
</organism>
<proteinExistence type="predicted"/>
<dbReference type="InParanoid" id="A0A3N1HNC3"/>
<protein>
    <submittedName>
        <fullName evidence="2">Uncharacterized protein</fullName>
    </submittedName>
</protein>
<evidence type="ECO:0000313" key="2">
    <source>
        <dbReference type="EMBL" id="ROP44013.1"/>
    </source>
</evidence>
<name>A0A3N1HNC3_9ACTN</name>
<dbReference type="AlphaFoldDB" id="A0A3N1HNC3"/>
<dbReference type="EMBL" id="RJKN01000003">
    <property type="protein sequence ID" value="ROP44013.1"/>
    <property type="molecule type" value="Genomic_DNA"/>
</dbReference>
<keyword evidence="3" id="KW-1185">Reference proteome</keyword>
<evidence type="ECO:0000313" key="3">
    <source>
        <dbReference type="Proteomes" id="UP000276232"/>
    </source>
</evidence>
<feature type="compositionally biased region" description="Basic and acidic residues" evidence="1">
    <location>
        <begin position="16"/>
        <end position="48"/>
    </location>
</feature>
<feature type="region of interest" description="Disordered" evidence="1">
    <location>
        <begin position="1"/>
        <end position="69"/>
    </location>
</feature>
<dbReference type="RefSeq" id="WP_158674239.1">
    <property type="nucleotide sequence ID" value="NZ_RJKN01000003.1"/>
</dbReference>
<evidence type="ECO:0000256" key="1">
    <source>
        <dbReference type="SAM" id="MobiDB-lite"/>
    </source>
</evidence>
<sequence>MSESTPDPLQPTVPAVRDRQEHGKAPHLDAEALDHRAEREEAALRADAGEQAGATGDGYDPADVPSAED</sequence>
<dbReference type="Proteomes" id="UP000276232">
    <property type="component" value="Unassembled WGS sequence"/>
</dbReference>